<evidence type="ECO:0000256" key="10">
    <source>
        <dbReference type="ARBA" id="ARBA00023136"/>
    </source>
</evidence>
<keyword evidence="7 15" id="KW-0418">Kinase</keyword>
<feature type="transmembrane region" description="Helical" evidence="12">
    <location>
        <begin position="6"/>
        <end position="28"/>
    </location>
</feature>
<evidence type="ECO:0000256" key="8">
    <source>
        <dbReference type="ARBA" id="ARBA00022989"/>
    </source>
</evidence>
<evidence type="ECO:0000259" key="13">
    <source>
        <dbReference type="PROSITE" id="PS50109"/>
    </source>
</evidence>
<dbReference type="Proteomes" id="UP001317705">
    <property type="component" value="Chromosome"/>
</dbReference>
<protein>
    <recommendedName>
        <fullName evidence="3">histidine kinase</fullName>
        <ecNumber evidence="3">2.7.13.3</ecNumber>
    </recommendedName>
</protein>
<evidence type="ECO:0000313" key="15">
    <source>
        <dbReference type="EMBL" id="BDV43995.1"/>
    </source>
</evidence>
<dbReference type="Gene3D" id="1.10.287.130">
    <property type="match status" value="1"/>
</dbReference>
<dbReference type="SUPFAM" id="SSF47384">
    <property type="entry name" value="Homodimeric domain of signal transducing histidine kinase"/>
    <property type="match status" value="1"/>
</dbReference>
<reference evidence="15 16" key="1">
    <citation type="submission" date="2022-12" db="EMBL/GenBank/DDBJ databases">
        <title>Polyphasic characterization of Geotalea uranireducens NIT-SL11 newly isolated from a complex of sewage sludge and microbially reduced graphene oxide.</title>
        <authorList>
            <person name="Xie L."/>
            <person name="Yoshida N."/>
            <person name="Meng L."/>
        </authorList>
    </citation>
    <scope>NUCLEOTIDE SEQUENCE [LARGE SCALE GENOMIC DNA]</scope>
    <source>
        <strain evidence="15 16">NIT-SL11</strain>
    </source>
</reference>
<evidence type="ECO:0000256" key="9">
    <source>
        <dbReference type="ARBA" id="ARBA00023012"/>
    </source>
</evidence>
<dbReference type="InterPro" id="IPR050428">
    <property type="entry name" value="TCS_sensor_his_kinase"/>
</dbReference>
<dbReference type="PROSITE" id="PS50109">
    <property type="entry name" value="HIS_KIN"/>
    <property type="match status" value="1"/>
</dbReference>
<comment type="catalytic activity">
    <reaction evidence="1">
        <text>ATP + protein L-histidine = ADP + protein N-phospho-L-histidine.</text>
        <dbReference type="EC" id="2.7.13.3"/>
    </reaction>
</comment>
<dbReference type="Gene3D" id="3.30.565.10">
    <property type="entry name" value="Histidine kinase-like ATPase, C-terminal domain"/>
    <property type="match status" value="1"/>
</dbReference>
<dbReference type="InterPro" id="IPR005467">
    <property type="entry name" value="His_kinase_dom"/>
</dbReference>
<dbReference type="SUPFAM" id="SSF158472">
    <property type="entry name" value="HAMP domain-like"/>
    <property type="match status" value="1"/>
</dbReference>
<dbReference type="InterPro" id="IPR036097">
    <property type="entry name" value="HisK_dim/P_sf"/>
</dbReference>
<sequence>MKIGITYRLFLAILAAAGLTVLSMLLIMRWSIDRGFLRYVNSLDQSRLTRLAERLEEGYARQGSWAYLQGQPATWRQLVATTMPDEWPRFPERPPHPGEGPPPGEGGRPPGPPPPGRDFALRVILLDAARKPLVMAGGSSEGAELKPLHQGARVVGYLGLLPLKHLSDEHQLRFMKEQRLALSLGGAMLVLVAMGLSLPLASRLVRPIRALATATDRLAAGQYAIRVPVTSTDELGQLARDFNALALSLEKNEQARRQWVADISHELRTPLAILRGEIEALVDGVRQPTPASFQSLHGEVLRLGRLVDDLYQLSLSDVGALTYRKEELDLAKLLIGVLAPYRAEFAAKQLRLDAHLSFTSRFTVFGDPERLHQLFANLLDNGLKYTDQGGELVVRLSCRDAAAIVDIEDSAPGVPSSELGKLFDRLYRVEASRSRAGGGAGLGLAICRNIAEAHDGTITAQPSPLGGLWIRVTLPLIGRC</sequence>
<dbReference type="InterPro" id="IPR003594">
    <property type="entry name" value="HATPase_dom"/>
</dbReference>
<evidence type="ECO:0000256" key="7">
    <source>
        <dbReference type="ARBA" id="ARBA00022777"/>
    </source>
</evidence>
<dbReference type="InterPro" id="IPR036890">
    <property type="entry name" value="HATPase_C_sf"/>
</dbReference>
<dbReference type="PANTHER" id="PTHR45436:SF5">
    <property type="entry name" value="SENSOR HISTIDINE KINASE TRCS"/>
    <property type="match status" value="1"/>
</dbReference>
<dbReference type="InterPro" id="IPR004358">
    <property type="entry name" value="Sig_transdc_His_kin-like_C"/>
</dbReference>
<evidence type="ECO:0000256" key="3">
    <source>
        <dbReference type="ARBA" id="ARBA00012438"/>
    </source>
</evidence>
<dbReference type="PRINTS" id="PR00344">
    <property type="entry name" value="BCTRLSENSOR"/>
</dbReference>
<dbReference type="InterPro" id="IPR003660">
    <property type="entry name" value="HAMP_dom"/>
</dbReference>
<dbReference type="PROSITE" id="PS50885">
    <property type="entry name" value="HAMP"/>
    <property type="match status" value="1"/>
</dbReference>
<dbReference type="SMART" id="SM00387">
    <property type="entry name" value="HATPase_c"/>
    <property type="match status" value="1"/>
</dbReference>
<evidence type="ECO:0000256" key="12">
    <source>
        <dbReference type="SAM" id="Phobius"/>
    </source>
</evidence>
<dbReference type="Pfam" id="PF02518">
    <property type="entry name" value="HATPase_c"/>
    <property type="match status" value="1"/>
</dbReference>
<dbReference type="CDD" id="cd06225">
    <property type="entry name" value="HAMP"/>
    <property type="match status" value="1"/>
</dbReference>
<gene>
    <name evidence="15" type="ORF">GURASL_29180</name>
</gene>
<name>A0ABM8EP70_9BACT</name>
<accession>A0ABM8EP70</accession>
<keyword evidence="16" id="KW-1185">Reference proteome</keyword>
<dbReference type="Pfam" id="PF00672">
    <property type="entry name" value="HAMP"/>
    <property type="match status" value="1"/>
</dbReference>
<dbReference type="SMART" id="SM00388">
    <property type="entry name" value="HisKA"/>
    <property type="match status" value="1"/>
</dbReference>
<organism evidence="15 16">
    <name type="scientific">Geotalea uraniireducens</name>
    <dbReference type="NCBI Taxonomy" id="351604"/>
    <lineage>
        <taxon>Bacteria</taxon>
        <taxon>Pseudomonadati</taxon>
        <taxon>Thermodesulfobacteriota</taxon>
        <taxon>Desulfuromonadia</taxon>
        <taxon>Geobacterales</taxon>
        <taxon>Geobacteraceae</taxon>
        <taxon>Geotalea</taxon>
    </lineage>
</organism>
<feature type="compositionally biased region" description="Basic and acidic residues" evidence="11">
    <location>
        <begin position="86"/>
        <end position="96"/>
    </location>
</feature>
<evidence type="ECO:0000256" key="11">
    <source>
        <dbReference type="SAM" id="MobiDB-lite"/>
    </source>
</evidence>
<evidence type="ECO:0000256" key="6">
    <source>
        <dbReference type="ARBA" id="ARBA00022692"/>
    </source>
</evidence>
<dbReference type="SUPFAM" id="SSF55874">
    <property type="entry name" value="ATPase domain of HSP90 chaperone/DNA topoisomerase II/histidine kinase"/>
    <property type="match status" value="1"/>
</dbReference>
<evidence type="ECO:0000256" key="5">
    <source>
        <dbReference type="ARBA" id="ARBA00022679"/>
    </source>
</evidence>
<feature type="domain" description="HAMP" evidence="14">
    <location>
        <begin position="202"/>
        <end position="254"/>
    </location>
</feature>
<evidence type="ECO:0000259" key="14">
    <source>
        <dbReference type="PROSITE" id="PS50885"/>
    </source>
</evidence>
<keyword evidence="9" id="KW-0902">Two-component regulatory system</keyword>
<evidence type="ECO:0000256" key="2">
    <source>
        <dbReference type="ARBA" id="ARBA00004370"/>
    </source>
</evidence>
<dbReference type="Gene3D" id="6.10.340.10">
    <property type="match status" value="1"/>
</dbReference>
<dbReference type="Pfam" id="PF00512">
    <property type="entry name" value="HisKA"/>
    <property type="match status" value="1"/>
</dbReference>
<feature type="transmembrane region" description="Helical" evidence="12">
    <location>
        <begin position="180"/>
        <end position="201"/>
    </location>
</feature>
<evidence type="ECO:0000313" key="16">
    <source>
        <dbReference type="Proteomes" id="UP001317705"/>
    </source>
</evidence>
<dbReference type="EMBL" id="AP027151">
    <property type="protein sequence ID" value="BDV43995.1"/>
    <property type="molecule type" value="Genomic_DNA"/>
</dbReference>
<keyword evidence="4" id="KW-0597">Phosphoprotein</keyword>
<keyword evidence="5" id="KW-0808">Transferase</keyword>
<feature type="compositionally biased region" description="Pro residues" evidence="11">
    <location>
        <begin position="97"/>
        <end position="116"/>
    </location>
</feature>
<keyword evidence="8 12" id="KW-1133">Transmembrane helix</keyword>
<dbReference type="RefSeq" id="WP_282000107.1">
    <property type="nucleotide sequence ID" value="NZ_AP027151.1"/>
</dbReference>
<feature type="domain" description="Histidine kinase" evidence="13">
    <location>
        <begin position="262"/>
        <end position="478"/>
    </location>
</feature>
<comment type="subcellular location">
    <subcellularLocation>
        <location evidence="2">Membrane</location>
    </subcellularLocation>
</comment>
<proteinExistence type="predicted"/>
<dbReference type="CDD" id="cd00082">
    <property type="entry name" value="HisKA"/>
    <property type="match status" value="1"/>
</dbReference>
<feature type="region of interest" description="Disordered" evidence="11">
    <location>
        <begin position="86"/>
        <end position="116"/>
    </location>
</feature>
<dbReference type="PANTHER" id="PTHR45436">
    <property type="entry name" value="SENSOR HISTIDINE KINASE YKOH"/>
    <property type="match status" value="1"/>
</dbReference>
<dbReference type="SMART" id="SM00304">
    <property type="entry name" value="HAMP"/>
    <property type="match status" value="1"/>
</dbReference>
<dbReference type="InterPro" id="IPR003661">
    <property type="entry name" value="HisK_dim/P_dom"/>
</dbReference>
<dbReference type="GO" id="GO:0016301">
    <property type="term" value="F:kinase activity"/>
    <property type="evidence" value="ECO:0007669"/>
    <property type="project" value="UniProtKB-KW"/>
</dbReference>
<evidence type="ECO:0000256" key="4">
    <source>
        <dbReference type="ARBA" id="ARBA00022553"/>
    </source>
</evidence>
<dbReference type="EC" id="2.7.13.3" evidence="3"/>
<keyword evidence="6 12" id="KW-0812">Transmembrane</keyword>
<evidence type="ECO:0000256" key="1">
    <source>
        <dbReference type="ARBA" id="ARBA00000085"/>
    </source>
</evidence>
<keyword evidence="10 12" id="KW-0472">Membrane</keyword>